<evidence type="ECO:0000313" key="2">
    <source>
        <dbReference type="Proteomes" id="UP000722989"/>
    </source>
</evidence>
<proteinExistence type="predicted"/>
<name>A0ABX0XSK8_9ACTN</name>
<organism evidence="1 2">
    <name type="scientific">Planosporangium thailandense</name>
    <dbReference type="NCBI Taxonomy" id="765197"/>
    <lineage>
        <taxon>Bacteria</taxon>
        <taxon>Bacillati</taxon>
        <taxon>Actinomycetota</taxon>
        <taxon>Actinomycetes</taxon>
        <taxon>Micromonosporales</taxon>
        <taxon>Micromonosporaceae</taxon>
        <taxon>Planosporangium</taxon>
    </lineage>
</organism>
<protein>
    <submittedName>
        <fullName evidence="1">Uncharacterized protein</fullName>
    </submittedName>
</protein>
<comment type="caution">
    <text evidence="1">The sequence shown here is derived from an EMBL/GenBank/DDBJ whole genome shotgun (WGS) entry which is preliminary data.</text>
</comment>
<dbReference type="EMBL" id="JAATVY010000002">
    <property type="protein sequence ID" value="NJC68985.1"/>
    <property type="molecule type" value="Genomic_DNA"/>
</dbReference>
<evidence type="ECO:0000313" key="1">
    <source>
        <dbReference type="EMBL" id="NJC68985.1"/>
    </source>
</evidence>
<sequence>MTTYYRGPTALITHDVFVVRGPRSQTFRLDELDGVYVATEGGLLRPRIFELRAHHRGVEVLLFSCSDPRIFGQVRRGLVRALEGRRDRMEQGGLSGYR</sequence>
<dbReference type="RefSeq" id="WP_167923855.1">
    <property type="nucleotide sequence ID" value="NZ_JAATVY010000002.1"/>
</dbReference>
<reference evidence="1 2" key="1">
    <citation type="submission" date="2020-03" db="EMBL/GenBank/DDBJ databases">
        <title>WGS of the type strain of Planosporangium spp.</title>
        <authorList>
            <person name="Thawai C."/>
        </authorList>
    </citation>
    <scope>NUCLEOTIDE SEQUENCE [LARGE SCALE GENOMIC DNA]</scope>
    <source>
        <strain evidence="1 2">TBRC 5610</strain>
    </source>
</reference>
<dbReference type="InterPro" id="IPR045629">
    <property type="entry name" value="DUF6232"/>
</dbReference>
<dbReference type="Pfam" id="PF19744">
    <property type="entry name" value="DUF6232"/>
    <property type="match status" value="1"/>
</dbReference>
<keyword evidence="2" id="KW-1185">Reference proteome</keyword>
<gene>
    <name evidence="1" type="ORF">HC031_04470</name>
</gene>
<dbReference type="Proteomes" id="UP000722989">
    <property type="component" value="Unassembled WGS sequence"/>
</dbReference>
<accession>A0ABX0XSK8</accession>